<keyword evidence="1" id="KW-0472">Membrane</keyword>
<dbReference type="EMBL" id="ANQC01000094">
    <property type="protein sequence ID" value="ESV54868.1"/>
    <property type="molecule type" value="Genomic_DNA"/>
</dbReference>
<evidence type="ECO:0000313" key="2">
    <source>
        <dbReference type="EMBL" id="ESV54868.1"/>
    </source>
</evidence>
<comment type="caution">
    <text evidence="2">The sequence shown here is derived from an EMBL/GenBank/DDBJ whole genome shotgun (WGS) entry which is preliminary data.</text>
</comment>
<reference evidence="2 3" key="1">
    <citation type="submission" date="2013-05" db="EMBL/GenBank/DDBJ databases">
        <authorList>
            <person name="Richards V.P."/>
            <person name="Durkin S.A.S."/>
            <person name="Kim M."/>
            <person name="Pavinski Bitar P.D."/>
            <person name="Stanhope M.J."/>
            <person name="Town C.D."/>
            <person name="Venter J.C."/>
        </authorList>
    </citation>
    <scope>NUCLEOTIDE SEQUENCE [LARGE SCALE GENOMIC DNA]</scope>
    <source>
        <strain evidence="2 3">LMG 14747</strain>
    </source>
</reference>
<feature type="transmembrane region" description="Helical" evidence="1">
    <location>
        <begin position="181"/>
        <end position="198"/>
    </location>
</feature>
<feature type="transmembrane region" description="Helical" evidence="1">
    <location>
        <begin position="218"/>
        <end position="236"/>
    </location>
</feature>
<dbReference type="eggNOG" id="ENOG5033986">
    <property type="taxonomic scope" value="Bacteria"/>
</dbReference>
<keyword evidence="1" id="KW-1133">Transmembrane helix</keyword>
<gene>
    <name evidence="2" type="ORF">SAG0136_06420</name>
</gene>
<feature type="transmembrane region" description="Helical" evidence="1">
    <location>
        <begin position="124"/>
        <end position="146"/>
    </location>
</feature>
<accession>V6Z2D3</accession>
<keyword evidence="1" id="KW-0812">Transmembrane</keyword>
<protein>
    <recommendedName>
        <fullName evidence="4">TrbL/VirB6 plasmid conjugal transfer protein</fullName>
    </recommendedName>
</protein>
<proteinExistence type="predicted"/>
<evidence type="ECO:0000313" key="3">
    <source>
        <dbReference type="Proteomes" id="UP000018482"/>
    </source>
</evidence>
<feature type="transmembrane region" description="Helical" evidence="1">
    <location>
        <begin position="152"/>
        <end position="169"/>
    </location>
</feature>
<feature type="transmembrane region" description="Helical" evidence="1">
    <location>
        <begin position="20"/>
        <end position="42"/>
    </location>
</feature>
<evidence type="ECO:0000256" key="1">
    <source>
        <dbReference type="SAM" id="Phobius"/>
    </source>
</evidence>
<dbReference type="Proteomes" id="UP000018482">
    <property type="component" value="Unassembled WGS sequence"/>
</dbReference>
<sequence>MDVSELTQTLSQYSPSVNTTVNAVVSGTKPVALIIITIMFLIEMDSWWKYMKQEGGGLTGELWLDVAYKYILAYILVMMSGQLFDAILEFVNIVLKVIDGIVPSAKVHWNMKLGKVKGIFFKNFFDLFGGSVMFIAGLSTKLIVLMRALEMYLLKAVSPLLIAFFMADSTRPIAINVMKHFGAAAFQAILVLLIVRFYPSLVTDDLLKVNSSGLLETWVNAFAAIGKGIIFIILLWGSQRKAKALLGAM</sequence>
<name>V6Z2D3_STRAG</name>
<organism evidence="2 3">
    <name type="scientific">Streptococcus agalactiae LMG 14747</name>
    <dbReference type="NCBI Taxonomy" id="1154860"/>
    <lineage>
        <taxon>Bacteria</taxon>
        <taxon>Bacillati</taxon>
        <taxon>Bacillota</taxon>
        <taxon>Bacilli</taxon>
        <taxon>Lactobacillales</taxon>
        <taxon>Streptococcaceae</taxon>
        <taxon>Streptococcus</taxon>
    </lineage>
</organism>
<evidence type="ECO:0008006" key="4">
    <source>
        <dbReference type="Google" id="ProtNLM"/>
    </source>
</evidence>
<dbReference type="AlphaFoldDB" id="V6Z2D3"/>